<accession>A0A7C9BH67</accession>
<dbReference type="RefSeq" id="WP_152760437.1">
    <property type="nucleotide sequence ID" value="NZ_WHLY01000002.1"/>
</dbReference>
<evidence type="ECO:0000313" key="3">
    <source>
        <dbReference type="Proteomes" id="UP000479293"/>
    </source>
</evidence>
<dbReference type="AlphaFoldDB" id="A0A7C9BH67"/>
<dbReference type="EMBL" id="WHLY01000002">
    <property type="protein sequence ID" value="MPR34323.1"/>
    <property type="molecule type" value="Genomic_DNA"/>
</dbReference>
<dbReference type="Pfam" id="PF08309">
    <property type="entry name" value="LVIVD"/>
    <property type="match status" value="4"/>
</dbReference>
<evidence type="ECO:0000313" key="2">
    <source>
        <dbReference type="EMBL" id="MPR34323.1"/>
    </source>
</evidence>
<keyword evidence="1" id="KW-0732">Signal</keyword>
<dbReference type="InterPro" id="IPR011047">
    <property type="entry name" value="Quinoprotein_ADH-like_sf"/>
</dbReference>
<evidence type="ECO:0008006" key="4">
    <source>
        <dbReference type="Google" id="ProtNLM"/>
    </source>
</evidence>
<feature type="signal peptide" evidence="1">
    <location>
        <begin position="1"/>
        <end position="19"/>
    </location>
</feature>
<proteinExistence type="predicted"/>
<dbReference type="InterPro" id="IPR013211">
    <property type="entry name" value="LVIVD"/>
</dbReference>
<protein>
    <recommendedName>
        <fullName evidence="4">LVIVD repeat-containing protein</fullName>
    </recommendedName>
</protein>
<keyword evidence="3" id="KW-1185">Reference proteome</keyword>
<dbReference type="Proteomes" id="UP000479293">
    <property type="component" value="Unassembled WGS sequence"/>
</dbReference>
<dbReference type="SUPFAM" id="SSF50998">
    <property type="entry name" value="Quinoprotein alcohol dehydrogenase-like"/>
    <property type="match status" value="1"/>
</dbReference>
<gene>
    <name evidence="2" type="ORF">GBK04_13390</name>
</gene>
<feature type="chain" id="PRO_5028825675" description="LVIVD repeat-containing protein" evidence="1">
    <location>
        <begin position="20"/>
        <end position="437"/>
    </location>
</feature>
<name>A0A7C9BH67_9BACT</name>
<organism evidence="2 3">
    <name type="scientific">Salmonirosea aquatica</name>
    <dbReference type="NCBI Taxonomy" id="2654236"/>
    <lineage>
        <taxon>Bacteria</taxon>
        <taxon>Pseudomonadati</taxon>
        <taxon>Bacteroidota</taxon>
        <taxon>Cytophagia</taxon>
        <taxon>Cytophagales</taxon>
        <taxon>Spirosomataceae</taxon>
        <taxon>Salmonirosea</taxon>
    </lineage>
</organism>
<reference evidence="2 3" key="1">
    <citation type="submission" date="2019-10" db="EMBL/GenBank/DDBJ databases">
        <title>Draft Genome Sequence of Cytophagaceae sp. SJW1-29.</title>
        <authorList>
            <person name="Choi A."/>
        </authorList>
    </citation>
    <scope>NUCLEOTIDE SEQUENCE [LARGE SCALE GENOMIC DNA]</scope>
    <source>
        <strain evidence="2 3">SJW1-29</strain>
    </source>
</reference>
<sequence>MKTVLRTFIIALLALTVWSCNDNCTETRVRQQFTPVTLSLLEIRNDLKTEAPRALEHPGKIYVKDKYLFINEVKEGIHIIDNSDPTSPRAVAFVNIPGNGDVAVRGNILYADSYSDLVALDISDPKNPKEVGRIGEVFLSGQFEGGSWNYNPSIRAINAQDVTYITETIQTNCEDNPTVPGGWWGGWGWQTLAFADAAFNRSGGSTASAPGGGGNGQAGSMARFALYDQYLYTVGQNELHLFDISTPSKPADFSTINLGWGIETIFPYKDKLFIGSSTGMFIYDNSNPAKPQQLSTFQHGRACDPVVVHDNVAYVTLRTGTACGGGQNQLDLVDISDLTRPQLIKSYQMENPHGLGIDFPTLYLCEGKYGLKVFNAQDPFSVDGHLITHFKDMDAYDVIPLGKTLLMIGKDGLYQFDASDPKQLRQLSKIPVGQPLI</sequence>
<evidence type="ECO:0000256" key="1">
    <source>
        <dbReference type="SAM" id="SignalP"/>
    </source>
</evidence>
<comment type="caution">
    <text evidence="2">The sequence shown here is derived from an EMBL/GenBank/DDBJ whole genome shotgun (WGS) entry which is preliminary data.</text>
</comment>